<comment type="caution">
    <text evidence="1">The sequence shown here is derived from an EMBL/GenBank/DDBJ whole genome shotgun (WGS) entry which is preliminary data.</text>
</comment>
<name>A0A225W7T7_9STRA</name>
<organism evidence="1 2">
    <name type="scientific">Phytophthora megakarya</name>
    <dbReference type="NCBI Taxonomy" id="4795"/>
    <lineage>
        <taxon>Eukaryota</taxon>
        <taxon>Sar</taxon>
        <taxon>Stramenopiles</taxon>
        <taxon>Oomycota</taxon>
        <taxon>Peronosporomycetes</taxon>
        <taxon>Peronosporales</taxon>
        <taxon>Peronosporaceae</taxon>
        <taxon>Phytophthora</taxon>
    </lineage>
</organism>
<protein>
    <submittedName>
        <fullName evidence="1">Uncharacterized protein</fullName>
    </submittedName>
</protein>
<dbReference type="EMBL" id="NBNE01001621">
    <property type="protein sequence ID" value="OWZ13278.1"/>
    <property type="molecule type" value="Genomic_DNA"/>
</dbReference>
<evidence type="ECO:0000313" key="2">
    <source>
        <dbReference type="Proteomes" id="UP000198211"/>
    </source>
</evidence>
<dbReference type="AlphaFoldDB" id="A0A225W7T7"/>
<dbReference type="Proteomes" id="UP000198211">
    <property type="component" value="Unassembled WGS sequence"/>
</dbReference>
<proteinExistence type="predicted"/>
<gene>
    <name evidence="1" type="ORF">PHMEG_00013427</name>
</gene>
<sequence>MEKGVLDILTVIDPKLMPVKLACAVPYRCLGCLGLDNDLVARTNNRLERFHLVGTIRTISQDFVAEFTDVAQGRRKRGNNRNTKTRKRW</sequence>
<keyword evidence="2" id="KW-1185">Reference proteome</keyword>
<accession>A0A225W7T7</accession>
<evidence type="ECO:0000313" key="1">
    <source>
        <dbReference type="EMBL" id="OWZ13278.1"/>
    </source>
</evidence>
<reference evidence="2" key="1">
    <citation type="submission" date="2017-03" db="EMBL/GenBank/DDBJ databases">
        <title>Phytopthora megakarya and P. palmivora, two closely related causual agents of cacao black pod achieved similar genome size and gene model numbers by different mechanisms.</title>
        <authorList>
            <person name="Ali S."/>
            <person name="Shao J."/>
            <person name="Larry D.J."/>
            <person name="Kronmiller B."/>
            <person name="Shen D."/>
            <person name="Strem M.D."/>
            <person name="Melnick R.L."/>
            <person name="Guiltinan M.J."/>
            <person name="Tyler B.M."/>
            <person name="Meinhardt L.W."/>
            <person name="Bailey B.A."/>
        </authorList>
    </citation>
    <scope>NUCLEOTIDE SEQUENCE [LARGE SCALE GENOMIC DNA]</scope>
    <source>
        <strain evidence="2">zdho120</strain>
    </source>
</reference>